<feature type="region of interest" description="Disordered" evidence="1">
    <location>
        <begin position="1"/>
        <end position="65"/>
    </location>
</feature>
<feature type="region of interest" description="Disordered" evidence="1">
    <location>
        <begin position="266"/>
        <end position="291"/>
    </location>
</feature>
<dbReference type="GeneID" id="37273232"/>
<organism evidence="2 3">
    <name type="scientific">Tilletiopsis washingtonensis</name>
    <dbReference type="NCBI Taxonomy" id="58919"/>
    <lineage>
        <taxon>Eukaryota</taxon>
        <taxon>Fungi</taxon>
        <taxon>Dikarya</taxon>
        <taxon>Basidiomycota</taxon>
        <taxon>Ustilaginomycotina</taxon>
        <taxon>Exobasidiomycetes</taxon>
        <taxon>Entylomatales</taxon>
        <taxon>Entylomatales incertae sedis</taxon>
        <taxon>Tilletiopsis</taxon>
    </lineage>
</organism>
<feature type="compositionally biased region" description="Polar residues" evidence="1">
    <location>
        <begin position="38"/>
        <end position="47"/>
    </location>
</feature>
<feature type="region of interest" description="Disordered" evidence="1">
    <location>
        <begin position="312"/>
        <end position="349"/>
    </location>
</feature>
<feature type="region of interest" description="Disordered" evidence="1">
    <location>
        <begin position="210"/>
        <end position="236"/>
    </location>
</feature>
<feature type="region of interest" description="Disordered" evidence="1">
    <location>
        <begin position="167"/>
        <end position="198"/>
    </location>
</feature>
<dbReference type="EMBL" id="KZ819295">
    <property type="protein sequence ID" value="PWN97298.1"/>
    <property type="molecule type" value="Genomic_DNA"/>
</dbReference>
<feature type="compositionally biased region" description="Basic residues" evidence="1">
    <location>
        <begin position="177"/>
        <end position="192"/>
    </location>
</feature>
<evidence type="ECO:0000313" key="3">
    <source>
        <dbReference type="Proteomes" id="UP000245946"/>
    </source>
</evidence>
<protein>
    <submittedName>
        <fullName evidence="2">Uncharacterized protein</fullName>
    </submittedName>
</protein>
<dbReference type="RefSeq" id="XP_025597577.1">
    <property type="nucleotide sequence ID" value="XM_025745688.1"/>
</dbReference>
<feature type="compositionally biased region" description="Low complexity" evidence="1">
    <location>
        <begin position="210"/>
        <end position="219"/>
    </location>
</feature>
<keyword evidence="3" id="KW-1185">Reference proteome</keyword>
<sequence>MDAPTRGSAKTAGRRTASVTQTSGRGSGSCAAAPGPSESRSSHTPSCVSRPGGVTGRRDAEETKMGLARRMRAVREGRAMRWEQLRAGGRRCCSFEDEAVPYPGGALHFSARHDGALDAESQKRVCVARRWAVRPLWRSLVQQESSAAGGVRPGRMLAAALHGDEADHGSQLGLARHTGRRRAQERRRRAQRKAPGCGVRVWRAQLQQRLRGARAAGSSQRRRGARRGGERAGAAAVADEAVLGGRSEGLWRCKIAARAAAARRLARRERAPQRRRAASGTSGQAPPPRAKEEAARCRACACGSIISRPGDRRACDGGTTASQPLRRRPHTPSFPSSHQDCTGSPAKKACGTGLKICSGAAQTEPAAAGADIDLPQQAP</sequence>
<dbReference type="Proteomes" id="UP000245946">
    <property type="component" value="Unassembled WGS sequence"/>
</dbReference>
<accession>A0A316Z8H7</accession>
<evidence type="ECO:0000313" key="2">
    <source>
        <dbReference type="EMBL" id="PWN97298.1"/>
    </source>
</evidence>
<reference evidence="2 3" key="1">
    <citation type="journal article" date="2018" name="Mol. Biol. Evol.">
        <title>Broad Genomic Sampling Reveals a Smut Pathogenic Ancestry of the Fungal Clade Ustilaginomycotina.</title>
        <authorList>
            <person name="Kijpornyongpan T."/>
            <person name="Mondo S.J."/>
            <person name="Barry K."/>
            <person name="Sandor L."/>
            <person name="Lee J."/>
            <person name="Lipzen A."/>
            <person name="Pangilinan J."/>
            <person name="LaButti K."/>
            <person name="Hainaut M."/>
            <person name="Henrissat B."/>
            <person name="Grigoriev I.V."/>
            <person name="Spatafora J.W."/>
            <person name="Aime M.C."/>
        </authorList>
    </citation>
    <scope>NUCLEOTIDE SEQUENCE [LARGE SCALE GENOMIC DNA]</scope>
    <source>
        <strain evidence="2 3">MCA 4186</strain>
    </source>
</reference>
<dbReference type="AlphaFoldDB" id="A0A316Z8H7"/>
<proteinExistence type="predicted"/>
<gene>
    <name evidence="2" type="ORF">FA09DRAFT_49086</name>
</gene>
<feature type="compositionally biased region" description="Polar residues" evidence="1">
    <location>
        <begin position="333"/>
        <end position="342"/>
    </location>
</feature>
<evidence type="ECO:0000256" key="1">
    <source>
        <dbReference type="SAM" id="MobiDB-lite"/>
    </source>
</evidence>
<name>A0A316Z8H7_9BASI</name>